<dbReference type="InterPro" id="IPR036679">
    <property type="entry name" value="FlgN-like_sf"/>
</dbReference>
<dbReference type="Proteomes" id="UP000317496">
    <property type="component" value="Chromosome"/>
</dbReference>
<dbReference type="AlphaFoldDB" id="A0A516H0Z7"/>
<evidence type="ECO:0000313" key="1">
    <source>
        <dbReference type="EMBL" id="QDO97438.1"/>
    </source>
</evidence>
<gene>
    <name evidence="1" type="ORF">FNB15_09240</name>
</gene>
<dbReference type="RefSeq" id="WP_144068419.1">
    <property type="nucleotide sequence ID" value="NZ_CP041636.1"/>
</dbReference>
<keyword evidence="1" id="KW-0966">Cell projection</keyword>
<proteinExistence type="predicted"/>
<organism evidence="1 2">
    <name type="scientific">Ferrovibrio terrae</name>
    <dbReference type="NCBI Taxonomy" id="2594003"/>
    <lineage>
        <taxon>Bacteria</taxon>
        <taxon>Pseudomonadati</taxon>
        <taxon>Pseudomonadota</taxon>
        <taxon>Alphaproteobacteria</taxon>
        <taxon>Rhodospirillales</taxon>
        <taxon>Rhodospirillaceae</taxon>
        <taxon>Ferrovibrio</taxon>
    </lineage>
</organism>
<keyword evidence="1" id="KW-0282">Flagellum</keyword>
<evidence type="ECO:0000313" key="2">
    <source>
        <dbReference type="Proteomes" id="UP000317496"/>
    </source>
</evidence>
<dbReference type="KEGG" id="fer:FNB15_09240"/>
<keyword evidence="2" id="KW-1185">Reference proteome</keyword>
<accession>A0A516H0Z7</accession>
<sequence length="138" mass="14938">MNSGLPDFPAAAPATDLAGLIALGLVFTTVVRAETDALRKGERSSFEALTARKGEYFDCLKQSLAALELHRAKANAADRARWQEVAAECEAALQENAKLIAGEQLHAAAMMDMLRQQARQRQTGAVGYGRDGRLKPRI</sequence>
<reference evidence="1 2" key="1">
    <citation type="submission" date="2019-07" db="EMBL/GenBank/DDBJ databases">
        <title>Genome sequencing for Ferrovibrio sp. K5.</title>
        <authorList>
            <person name="Park S.-J."/>
        </authorList>
    </citation>
    <scope>NUCLEOTIDE SEQUENCE [LARGE SCALE GENOMIC DNA]</scope>
    <source>
        <strain evidence="1 2">K5</strain>
    </source>
</reference>
<protein>
    <submittedName>
        <fullName evidence="1">Flagellar protein FlgN</fullName>
    </submittedName>
</protein>
<dbReference type="EMBL" id="CP041636">
    <property type="protein sequence ID" value="QDO97438.1"/>
    <property type="molecule type" value="Genomic_DNA"/>
</dbReference>
<dbReference type="GO" id="GO:0044780">
    <property type="term" value="P:bacterial-type flagellum assembly"/>
    <property type="evidence" value="ECO:0007669"/>
    <property type="project" value="InterPro"/>
</dbReference>
<keyword evidence="1" id="KW-0969">Cilium</keyword>
<dbReference type="SUPFAM" id="SSF140566">
    <property type="entry name" value="FlgN-like"/>
    <property type="match status" value="1"/>
</dbReference>
<name>A0A516H0Z7_9PROT</name>